<proteinExistence type="predicted"/>
<keyword evidence="1" id="KW-0472">Membrane</keyword>
<name>A0A5B8FG78_9RHOB</name>
<dbReference type="OrthoDB" id="7871110at2"/>
<dbReference type="EMBL" id="CP040818">
    <property type="protein sequence ID" value="QDL90797.1"/>
    <property type="molecule type" value="Genomic_DNA"/>
</dbReference>
<protein>
    <recommendedName>
        <fullName evidence="4">LPS export ABC transporter periplasmic protein LptC</fullName>
    </recommendedName>
</protein>
<dbReference type="Pfam" id="PF06835">
    <property type="entry name" value="LptC"/>
    <property type="match status" value="1"/>
</dbReference>
<feature type="transmembrane region" description="Helical" evidence="1">
    <location>
        <begin position="12"/>
        <end position="34"/>
    </location>
</feature>
<evidence type="ECO:0000313" key="2">
    <source>
        <dbReference type="EMBL" id="QDL90797.1"/>
    </source>
</evidence>
<dbReference type="AlphaFoldDB" id="A0A5B8FG78"/>
<sequence>MARRRLGRYSRTVRFLRIGLPLLAIAMMSSVFLIQEDDFVGGIEFSASDIQALGEGLRLTNPNFSGTTDAGEPYMVRAEWAQPDSPNPSKITLHDLTAQIDLDGGRKVTLAAQDGVMRPDDQHVTLTGAVEMTTSDGYVARTELAEADISKRLVTAPGKVSASGPLGSIEAGSMHITRPDADGEAPASGNEMVLFGNGVRVVYRPAQQKAPSDKE</sequence>
<keyword evidence="1" id="KW-1133">Transmembrane helix</keyword>
<evidence type="ECO:0008006" key="4">
    <source>
        <dbReference type="Google" id="ProtNLM"/>
    </source>
</evidence>
<gene>
    <name evidence="2" type="ORF">FDP22_02735</name>
</gene>
<dbReference type="KEGG" id="ppru:FDP22_02735"/>
<dbReference type="Proteomes" id="UP000305888">
    <property type="component" value="Chromosome"/>
</dbReference>
<evidence type="ECO:0000313" key="3">
    <source>
        <dbReference type="Proteomes" id="UP000305888"/>
    </source>
</evidence>
<organism evidence="2 3">
    <name type="scientific">Paroceanicella profunda</name>
    <dbReference type="NCBI Taxonomy" id="2579971"/>
    <lineage>
        <taxon>Bacteria</taxon>
        <taxon>Pseudomonadati</taxon>
        <taxon>Pseudomonadota</taxon>
        <taxon>Alphaproteobacteria</taxon>
        <taxon>Rhodobacterales</taxon>
        <taxon>Paracoccaceae</taxon>
        <taxon>Paroceanicella</taxon>
    </lineage>
</organism>
<accession>A0A5B8FG78</accession>
<dbReference type="RefSeq" id="WP_138576421.1">
    <property type="nucleotide sequence ID" value="NZ_CP040818.1"/>
</dbReference>
<evidence type="ECO:0000256" key="1">
    <source>
        <dbReference type="SAM" id="Phobius"/>
    </source>
</evidence>
<keyword evidence="3" id="KW-1185">Reference proteome</keyword>
<reference evidence="2 3" key="1">
    <citation type="submission" date="2019-06" db="EMBL/GenBank/DDBJ databases">
        <title>Genome sequence of Rhodobacteraceae bacterium D4M1.</title>
        <authorList>
            <person name="Cao J."/>
        </authorList>
    </citation>
    <scope>NUCLEOTIDE SEQUENCE [LARGE SCALE GENOMIC DNA]</scope>
    <source>
        <strain evidence="2 3">D4M1</strain>
    </source>
</reference>
<keyword evidence="1" id="KW-0812">Transmembrane</keyword>
<dbReference type="InterPro" id="IPR010664">
    <property type="entry name" value="LipoPS_assembly_LptC-rel"/>
</dbReference>